<evidence type="ECO:0000256" key="1">
    <source>
        <dbReference type="SAM" id="Phobius"/>
    </source>
</evidence>
<evidence type="ECO:0000313" key="3">
    <source>
        <dbReference type="Proteomes" id="UP000800200"/>
    </source>
</evidence>
<feature type="transmembrane region" description="Helical" evidence="1">
    <location>
        <begin position="12"/>
        <end position="34"/>
    </location>
</feature>
<protein>
    <submittedName>
        <fullName evidence="2">Uncharacterized protein</fullName>
    </submittedName>
</protein>
<evidence type="ECO:0000313" key="2">
    <source>
        <dbReference type="EMBL" id="KAF2193867.1"/>
    </source>
</evidence>
<organism evidence="2 3">
    <name type="scientific">Zopfia rhizophila CBS 207.26</name>
    <dbReference type="NCBI Taxonomy" id="1314779"/>
    <lineage>
        <taxon>Eukaryota</taxon>
        <taxon>Fungi</taxon>
        <taxon>Dikarya</taxon>
        <taxon>Ascomycota</taxon>
        <taxon>Pezizomycotina</taxon>
        <taxon>Dothideomycetes</taxon>
        <taxon>Dothideomycetes incertae sedis</taxon>
        <taxon>Zopfiaceae</taxon>
        <taxon>Zopfia</taxon>
    </lineage>
</organism>
<name>A0A6A6ENV9_9PEZI</name>
<proteinExistence type="predicted"/>
<gene>
    <name evidence="2" type="ORF">K469DRAFT_186845</name>
</gene>
<keyword evidence="1" id="KW-0472">Membrane</keyword>
<dbReference type="Proteomes" id="UP000800200">
    <property type="component" value="Unassembled WGS sequence"/>
</dbReference>
<accession>A0A6A6ENV9</accession>
<keyword evidence="3" id="KW-1185">Reference proteome</keyword>
<dbReference type="AlphaFoldDB" id="A0A6A6ENV9"/>
<dbReference type="EMBL" id="ML994612">
    <property type="protein sequence ID" value="KAF2193867.1"/>
    <property type="molecule type" value="Genomic_DNA"/>
</dbReference>
<keyword evidence="1" id="KW-1133">Transmembrane helix</keyword>
<sequence length="67" mass="7547">MYSLTLSSHTLNLLIISLSIGLPIILLIFTLILLTQILQPLNLYSQHHILALQHPNPFSQTPPILNH</sequence>
<keyword evidence="1" id="KW-0812">Transmembrane</keyword>
<reference evidence="2" key="1">
    <citation type="journal article" date="2020" name="Stud. Mycol.">
        <title>101 Dothideomycetes genomes: a test case for predicting lifestyles and emergence of pathogens.</title>
        <authorList>
            <person name="Haridas S."/>
            <person name="Albert R."/>
            <person name="Binder M."/>
            <person name="Bloem J."/>
            <person name="Labutti K."/>
            <person name="Salamov A."/>
            <person name="Andreopoulos B."/>
            <person name="Baker S."/>
            <person name="Barry K."/>
            <person name="Bills G."/>
            <person name="Bluhm B."/>
            <person name="Cannon C."/>
            <person name="Castanera R."/>
            <person name="Culley D."/>
            <person name="Daum C."/>
            <person name="Ezra D."/>
            <person name="Gonzalez J."/>
            <person name="Henrissat B."/>
            <person name="Kuo A."/>
            <person name="Liang C."/>
            <person name="Lipzen A."/>
            <person name="Lutzoni F."/>
            <person name="Magnuson J."/>
            <person name="Mondo S."/>
            <person name="Nolan M."/>
            <person name="Ohm R."/>
            <person name="Pangilinan J."/>
            <person name="Park H.-J."/>
            <person name="Ramirez L."/>
            <person name="Alfaro M."/>
            <person name="Sun H."/>
            <person name="Tritt A."/>
            <person name="Yoshinaga Y."/>
            <person name="Zwiers L.-H."/>
            <person name="Turgeon B."/>
            <person name="Goodwin S."/>
            <person name="Spatafora J."/>
            <person name="Crous P."/>
            <person name="Grigoriev I."/>
        </authorList>
    </citation>
    <scope>NUCLEOTIDE SEQUENCE</scope>
    <source>
        <strain evidence="2">CBS 207.26</strain>
    </source>
</reference>